<proteinExistence type="predicted"/>
<name>A0A385IK52_9CAUD</name>
<accession>A0A385IK52</accession>
<dbReference type="EMBL" id="MG967618">
    <property type="protein sequence ID" value="AXY83271.1"/>
    <property type="molecule type" value="Genomic_DNA"/>
</dbReference>
<protein>
    <submittedName>
        <fullName evidence="1">Uncharacterized protein</fullName>
    </submittedName>
</protein>
<organism evidence="1 2">
    <name type="scientific">Bacillus phage v_B-Bak10</name>
    <dbReference type="NCBI Taxonomy" id="2094736"/>
    <lineage>
        <taxon>Viruses</taxon>
        <taxon>Duplodnaviria</taxon>
        <taxon>Heunggongvirae</taxon>
        <taxon>Uroviricota</taxon>
        <taxon>Caudoviricetes</taxon>
        <taxon>Sejongvirinae</taxon>
        <taxon>Basiliskvirus</taxon>
        <taxon>Basiliskvirus bak10</taxon>
    </lineage>
</organism>
<keyword evidence="2" id="KW-1185">Reference proteome</keyword>
<gene>
    <name evidence="1" type="ORF">vBBBak10_004</name>
</gene>
<evidence type="ECO:0000313" key="1">
    <source>
        <dbReference type="EMBL" id="AXY83271.1"/>
    </source>
</evidence>
<evidence type="ECO:0000313" key="2">
    <source>
        <dbReference type="Proteomes" id="UP000262714"/>
    </source>
</evidence>
<dbReference type="Proteomes" id="UP000262714">
    <property type="component" value="Segment"/>
</dbReference>
<sequence>MINMSKYEIGQMVQLDYETSENKYSWQYMVVVDVFDDKVLFDREYGGRFMLTIAEPKEGEKAGNLNRNDIGITPLYKNGKKVFSKRSFFGLGRYTFEPTTKG</sequence>
<reference evidence="1 2" key="1">
    <citation type="submission" date="2018-02" db="EMBL/GenBank/DDBJ databases">
        <title>Genomic characterization of three novel Basilisk-like phages infecting Bacillus anthracis.</title>
        <authorList>
            <person name="Farlow J."/>
            <person name="Bolkvadze D."/>
            <person name="Leshkasheli L."/>
            <person name="Kusradze I."/>
            <person name="Kotorashvili A."/>
            <person name="Kotaria N."/>
            <person name="Balarjishvili N."/>
            <person name="Kvachadze L."/>
            <person name="Nikolich M."/>
            <person name="Kutateladze M."/>
        </authorList>
    </citation>
    <scope>NUCLEOTIDE SEQUENCE [LARGE SCALE GENOMIC DNA]</scope>
</reference>